<dbReference type="Proteomes" id="UP000092730">
    <property type="component" value="Chromosome 8"/>
</dbReference>
<evidence type="ECO:0000313" key="2">
    <source>
        <dbReference type="EMBL" id="OCF22105.1"/>
    </source>
</evidence>
<evidence type="ECO:0000313" key="4">
    <source>
        <dbReference type="Proteomes" id="UP000092730"/>
    </source>
</evidence>
<dbReference type="AlphaFoldDB" id="A0A1B9FTK5"/>
<dbReference type="RefSeq" id="XP_019043175.1">
    <property type="nucleotide sequence ID" value="XM_019194339.1"/>
</dbReference>
<feature type="compositionally biased region" description="Basic and acidic residues" evidence="1">
    <location>
        <begin position="7"/>
        <end position="22"/>
    </location>
</feature>
<reference evidence="2" key="1">
    <citation type="submission" date="2013-07" db="EMBL/GenBank/DDBJ databases">
        <title>The Genome Sequence of Cryptococcus bestiolae CBS10118.</title>
        <authorList>
            <consortium name="The Broad Institute Genome Sequencing Platform"/>
            <person name="Cuomo C."/>
            <person name="Litvintseva A."/>
            <person name="Chen Y."/>
            <person name="Heitman J."/>
            <person name="Sun S."/>
            <person name="Springer D."/>
            <person name="Dromer F."/>
            <person name="Young S.K."/>
            <person name="Zeng Q."/>
            <person name="Gargeya S."/>
            <person name="Fitzgerald M."/>
            <person name="Abouelleil A."/>
            <person name="Alvarado L."/>
            <person name="Berlin A.M."/>
            <person name="Chapman S.B."/>
            <person name="Dewar J."/>
            <person name="Goldberg J."/>
            <person name="Griggs A."/>
            <person name="Gujja S."/>
            <person name="Hansen M."/>
            <person name="Howarth C."/>
            <person name="Imamovic A."/>
            <person name="Larimer J."/>
            <person name="McCowan C."/>
            <person name="Murphy C."/>
            <person name="Pearson M."/>
            <person name="Priest M."/>
            <person name="Roberts A."/>
            <person name="Saif S."/>
            <person name="Shea T."/>
            <person name="Sykes S."/>
            <person name="Wortman J."/>
            <person name="Nusbaum C."/>
            <person name="Birren B."/>
        </authorList>
    </citation>
    <scope>NUCLEOTIDE SEQUENCE [LARGE SCALE GENOMIC DNA]</scope>
    <source>
        <strain evidence="2">CBS 10118</strain>
    </source>
</reference>
<dbReference type="EMBL" id="KI894025">
    <property type="protein sequence ID" value="OCF22105.1"/>
    <property type="molecule type" value="Genomic_DNA"/>
</dbReference>
<evidence type="ECO:0000313" key="3">
    <source>
        <dbReference type="EMBL" id="WVW86559.1"/>
    </source>
</evidence>
<keyword evidence="4" id="KW-1185">Reference proteome</keyword>
<reference evidence="2" key="3">
    <citation type="submission" date="2014-01" db="EMBL/GenBank/DDBJ databases">
        <title>Evolution of pathogenesis and genome organization in the Tremellales.</title>
        <authorList>
            <person name="Cuomo C."/>
            <person name="Litvintseva A."/>
            <person name="Heitman J."/>
            <person name="Chen Y."/>
            <person name="Sun S."/>
            <person name="Springer D."/>
            <person name="Dromer F."/>
            <person name="Young S."/>
            <person name="Zeng Q."/>
            <person name="Chapman S."/>
            <person name="Gujja S."/>
            <person name="Saif S."/>
            <person name="Birren B."/>
        </authorList>
    </citation>
    <scope>NUCLEOTIDE SEQUENCE</scope>
    <source>
        <strain evidence="2">CBS 10118</strain>
    </source>
</reference>
<dbReference type="VEuPathDB" id="FungiDB:I302_07747"/>
<sequence>MSSKAALTDKHANDSSKSRLTEESMTTRNGLRVTTRYRVDADDSVYSETLLQPGESQNDKSQFRKNLEEKIQNAIFINDREDGENAVRDVDDLLSEGQTTENIDDLKFIWSEVSDYGTDNRYDHMERYSKWYEYKAKLNASLAMGGTSTTNRRRRKRPIKSGTRRRSRRRSTNAGASESQTSTYNEVETAAKGEIDTIVSLLGKEKALSQVSLAEDDTSRSISSAAIDQLMNTLMTTEASDCTTAKSKIDAMIKVFGKEWTGSLVSTAKQSTKGQLADTVTAFSKSWNEPTARAARERARWEQTETSNERAPLTLTAAA</sequence>
<proteinExistence type="predicted"/>
<feature type="compositionally biased region" description="Basic and acidic residues" evidence="1">
    <location>
        <begin position="294"/>
        <end position="303"/>
    </location>
</feature>
<dbReference type="GeneID" id="30212146"/>
<feature type="region of interest" description="Disordered" evidence="1">
    <location>
        <begin position="288"/>
        <end position="319"/>
    </location>
</feature>
<gene>
    <name evidence="2" type="ORF">I302_07747</name>
    <name evidence="3" type="ORF">I302_108609</name>
</gene>
<feature type="compositionally biased region" description="Basic residues" evidence="1">
    <location>
        <begin position="151"/>
        <end position="171"/>
    </location>
</feature>
<accession>A0A1B9FTK5</accession>
<organism evidence="2">
    <name type="scientific">Kwoniella bestiolae CBS 10118</name>
    <dbReference type="NCBI Taxonomy" id="1296100"/>
    <lineage>
        <taxon>Eukaryota</taxon>
        <taxon>Fungi</taxon>
        <taxon>Dikarya</taxon>
        <taxon>Basidiomycota</taxon>
        <taxon>Agaricomycotina</taxon>
        <taxon>Tremellomycetes</taxon>
        <taxon>Tremellales</taxon>
        <taxon>Cryptococcaceae</taxon>
        <taxon>Kwoniella</taxon>
    </lineage>
</organism>
<reference evidence="3" key="2">
    <citation type="submission" date="2013-07" db="EMBL/GenBank/DDBJ databases">
        <authorList>
            <consortium name="The Broad Institute Genome Sequencing Platform"/>
            <person name="Cuomo C."/>
            <person name="Litvintseva A."/>
            <person name="Chen Y."/>
            <person name="Heitman J."/>
            <person name="Sun S."/>
            <person name="Springer D."/>
            <person name="Dromer F."/>
            <person name="Young S.K."/>
            <person name="Zeng Q."/>
            <person name="Gargeya S."/>
            <person name="Fitzgerald M."/>
            <person name="Abouelleil A."/>
            <person name="Alvarado L."/>
            <person name="Berlin A.M."/>
            <person name="Chapman S.B."/>
            <person name="Dewar J."/>
            <person name="Goldberg J."/>
            <person name="Griggs A."/>
            <person name="Gujja S."/>
            <person name="Hansen M."/>
            <person name="Howarth C."/>
            <person name="Imamovic A."/>
            <person name="Larimer J."/>
            <person name="McCowan C."/>
            <person name="Murphy C."/>
            <person name="Pearson M."/>
            <person name="Priest M."/>
            <person name="Roberts A."/>
            <person name="Saif S."/>
            <person name="Shea T."/>
            <person name="Sykes S."/>
            <person name="Wortman J."/>
            <person name="Nusbaum C."/>
            <person name="Birren B."/>
        </authorList>
    </citation>
    <scope>NUCLEOTIDE SEQUENCE</scope>
    <source>
        <strain evidence="3">CBS 10118</strain>
    </source>
</reference>
<protein>
    <submittedName>
        <fullName evidence="2">Uncharacterized protein</fullName>
    </submittedName>
</protein>
<reference evidence="3" key="4">
    <citation type="submission" date="2024-02" db="EMBL/GenBank/DDBJ databases">
        <title>Comparative genomics of Cryptococcus and Kwoniella reveals pathogenesis evolution and contrasting modes of karyotype evolution via chromosome fusion or intercentromeric recombination.</title>
        <authorList>
            <person name="Coelho M.A."/>
            <person name="David-Palma M."/>
            <person name="Shea T."/>
            <person name="Bowers K."/>
            <person name="McGinley-Smith S."/>
            <person name="Mohammad A.W."/>
            <person name="Gnirke A."/>
            <person name="Yurkov A.M."/>
            <person name="Nowrousian M."/>
            <person name="Sun S."/>
            <person name="Cuomo C.A."/>
            <person name="Heitman J."/>
        </authorList>
    </citation>
    <scope>NUCLEOTIDE SEQUENCE</scope>
    <source>
        <strain evidence="3">CBS 10118</strain>
    </source>
</reference>
<feature type="region of interest" description="Disordered" evidence="1">
    <location>
        <begin position="1"/>
        <end position="34"/>
    </location>
</feature>
<evidence type="ECO:0000256" key="1">
    <source>
        <dbReference type="SAM" id="MobiDB-lite"/>
    </source>
</evidence>
<feature type="region of interest" description="Disordered" evidence="1">
    <location>
        <begin position="143"/>
        <end position="188"/>
    </location>
</feature>
<name>A0A1B9FTK5_9TREE</name>
<feature type="compositionally biased region" description="Polar residues" evidence="1">
    <location>
        <begin position="172"/>
        <end position="186"/>
    </location>
</feature>
<dbReference type="KEGG" id="kbi:30212146"/>
<dbReference type="EMBL" id="CP144548">
    <property type="protein sequence ID" value="WVW86559.1"/>
    <property type="molecule type" value="Genomic_DNA"/>
</dbReference>